<dbReference type="Gene3D" id="3.40.50.150">
    <property type="entry name" value="Vaccinia Virus protein VP39"/>
    <property type="match status" value="1"/>
</dbReference>
<evidence type="ECO:0000313" key="1">
    <source>
        <dbReference type="EMBL" id="QEX19274.1"/>
    </source>
</evidence>
<accession>A0A5J6MPD3</accession>
<evidence type="ECO:0000313" key="2">
    <source>
        <dbReference type="Proteomes" id="UP000326202"/>
    </source>
</evidence>
<dbReference type="InterPro" id="IPR029063">
    <property type="entry name" value="SAM-dependent_MTases_sf"/>
</dbReference>
<gene>
    <name evidence="1" type="ORF">FRZ44_45870</name>
</gene>
<dbReference type="EMBL" id="CP042906">
    <property type="protein sequence ID" value="QEX19274.1"/>
    <property type="molecule type" value="Genomic_DNA"/>
</dbReference>
<organism evidence="1 2">
    <name type="scientific">Hypericibacter terrae</name>
    <dbReference type="NCBI Taxonomy" id="2602015"/>
    <lineage>
        <taxon>Bacteria</taxon>
        <taxon>Pseudomonadati</taxon>
        <taxon>Pseudomonadota</taxon>
        <taxon>Alphaproteobacteria</taxon>
        <taxon>Rhodospirillales</taxon>
        <taxon>Dongiaceae</taxon>
        <taxon>Hypericibacter</taxon>
    </lineage>
</organism>
<keyword evidence="2" id="KW-1185">Reference proteome</keyword>
<dbReference type="OrthoDB" id="9816564at2"/>
<name>A0A5J6MPD3_9PROT</name>
<sequence length="280" mass="30346">MTAFVTARPLTPIVERTTPCKICATASPLFDVVDYHEDCYEDDGRRMALSGIPVYYYRCPGCGFLFTRAFDDWGTTDMTGPVTTLGNAEPPLDAAERHNHNFVPLLKEWFGEGLSSLRLLDLGMDRLAASLRQAGIPADPSEPAPGSPGPASPMAAGPYDVVLAFNIFEQLTEPLAFMKRIDRAIAPDGLLLVATPLSDGVDPAAVGIRRRPLRYVSPRRGQYSIFNAASLALALGSAGFRLAGFRQGIHIGLRRLPAFAERLFDQGAGWFTVNSLSGSR</sequence>
<dbReference type="KEGG" id="htq:FRZ44_45870"/>
<dbReference type="Pfam" id="PF13489">
    <property type="entry name" value="Methyltransf_23"/>
    <property type="match status" value="1"/>
</dbReference>
<dbReference type="RefSeq" id="WP_151179356.1">
    <property type="nucleotide sequence ID" value="NZ_CP042906.1"/>
</dbReference>
<evidence type="ECO:0008006" key="3">
    <source>
        <dbReference type="Google" id="ProtNLM"/>
    </source>
</evidence>
<protein>
    <recommendedName>
        <fullName evidence="3">SAM-dependent methyltransferase</fullName>
    </recommendedName>
</protein>
<dbReference type="Proteomes" id="UP000326202">
    <property type="component" value="Chromosome"/>
</dbReference>
<proteinExistence type="predicted"/>
<reference evidence="1 2" key="1">
    <citation type="submission" date="2019-08" db="EMBL/GenBank/DDBJ databases">
        <title>Hyperibacter terrae gen. nov., sp. nov. and Hyperibacter viscosus sp. nov., two new members in the family Rhodospirillaceae isolated from the rhizosphere of Hypericum perforatum.</title>
        <authorList>
            <person name="Noviana Z."/>
        </authorList>
    </citation>
    <scope>NUCLEOTIDE SEQUENCE [LARGE SCALE GENOMIC DNA]</scope>
    <source>
        <strain evidence="1 2">R5913</strain>
    </source>
</reference>
<dbReference type="AlphaFoldDB" id="A0A5J6MPD3"/>
<dbReference type="SUPFAM" id="SSF53335">
    <property type="entry name" value="S-adenosyl-L-methionine-dependent methyltransferases"/>
    <property type="match status" value="1"/>
</dbReference>